<feature type="domain" description="VWFA" evidence="5">
    <location>
        <begin position="1257"/>
        <end position="1439"/>
    </location>
</feature>
<dbReference type="SMART" id="SM00504">
    <property type="entry name" value="Ubox"/>
    <property type="match status" value="1"/>
</dbReference>
<dbReference type="HOGENOM" id="CLU_003600_0_0_1"/>
<reference evidence="7 8" key="1">
    <citation type="submission" date="2015-01" db="EMBL/GenBank/DDBJ databases">
        <title>The Genome Sequence of Capronia semiimmersa CBS27337.</title>
        <authorList>
            <consortium name="The Broad Institute Genomics Platform"/>
            <person name="Cuomo C."/>
            <person name="de Hoog S."/>
            <person name="Gorbushina A."/>
            <person name="Stielow B."/>
            <person name="Teixiera M."/>
            <person name="Abouelleil A."/>
            <person name="Chapman S.B."/>
            <person name="Priest M."/>
            <person name="Young S.K."/>
            <person name="Wortman J."/>
            <person name="Nusbaum C."/>
            <person name="Birren B."/>
        </authorList>
    </citation>
    <scope>NUCLEOTIDE SEQUENCE [LARGE SCALE GENOMIC DNA]</scope>
    <source>
        <strain evidence="7 8">CBS 27337</strain>
    </source>
</reference>
<dbReference type="Gene3D" id="3.40.50.410">
    <property type="entry name" value="von Willebrand factor, type A domain"/>
    <property type="match status" value="1"/>
</dbReference>
<evidence type="ECO:0000256" key="2">
    <source>
        <dbReference type="ARBA" id="ARBA00023110"/>
    </source>
</evidence>
<dbReference type="Gene3D" id="3.10.110.10">
    <property type="entry name" value="Ubiquitin Conjugating Enzyme"/>
    <property type="match status" value="1"/>
</dbReference>
<dbReference type="Pfam" id="PF04564">
    <property type="entry name" value="U-box"/>
    <property type="match status" value="1"/>
</dbReference>
<dbReference type="GO" id="GO:0016567">
    <property type="term" value="P:protein ubiquitination"/>
    <property type="evidence" value="ECO:0007669"/>
    <property type="project" value="InterPro"/>
</dbReference>
<dbReference type="Gene3D" id="3.30.40.10">
    <property type="entry name" value="Zinc/RING finger domain, C3HC4 (zinc finger)"/>
    <property type="match status" value="1"/>
</dbReference>
<dbReference type="CDD" id="cd16655">
    <property type="entry name" value="RING-Ubox_WDSUB1-like"/>
    <property type="match status" value="1"/>
</dbReference>
<keyword evidence="8" id="KW-1185">Reference proteome</keyword>
<dbReference type="PROSITE" id="PS50127">
    <property type="entry name" value="UBC_2"/>
    <property type="match status" value="1"/>
</dbReference>
<dbReference type="PROSITE" id="PS51698">
    <property type="entry name" value="U_BOX"/>
    <property type="match status" value="1"/>
</dbReference>
<dbReference type="InterPro" id="IPR036465">
    <property type="entry name" value="vWFA_dom_sf"/>
</dbReference>
<dbReference type="Pfam" id="PF00092">
    <property type="entry name" value="VWA"/>
    <property type="match status" value="1"/>
</dbReference>
<dbReference type="PANTHER" id="PTHR24068">
    <property type="entry name" value="UBIQUITIN-CONJUGATING ENZYME E2"/>
    <property type="match status" value="1"/>
</dbReference>
<dbReference type="Proteomes" id="UP000054266">
    <property type="component" value="Unassembled WGS sequence"/>
</dbReference>
<organism evidence="7 8">
    <name type="scientific">Phialophora macrospora</name>
    <dbReference type="NCBI Taxonomy" id="1851006"/>
    <lineage>
        <taxon>Eukaryota</taxon>
        <taxon>Fungi</taxon>
        <taxon>Dikarya</taxon>
        <taxon>Ascomycota</taxon>
        <taxon>Pezizomycotina</taxon>
        <taxon>Eurotiomycetes</taxon>
        <taxon>Chaetothyriomycetidae</taxon>
        <taxon>Chaetothyriales</taxon>
        <taxon>Herpotrichiellaceae</taxon>
        <taxon>Phialophora</taxon>
    </lineage>
</organism>
<keyword evidence="2" id="KW-0697">Rotamase</keyword>
<dbReference type="InterPro" id="IPR000608">
    <property type="entry name" value="UBC"/>
</dbReference>
<dbReference type="GO" id="GO:0003755">
    <property type="term" value="F:peptidyl-prolyl cis-trans isomerase activity"/>
    <property type="evidence" value="ECO:0007669"/>
    <property type="project" value="UniProtKB-KW"/>
</dbReference>
<feature type="domain" description="U-box" evidence="6">
    <location>
        <begin position="950"/>
        <end position="1023"/>
    </location>
</feature>
<name>A0A0D2D7G1_9EURO</name>
<evidence type="ECO:0000256" key="1">
    <source>
        <dbReference type="ARBA" id="ARBA00013194"/>
    </source>
</evidence>
<evidence type="ECO:0000313" key="7">
    <source>
        <dbReference type="EMBL" id="KIW73491.1"/>
    </source>
</evidence>
<proteinExistence type="predicted"/>
<feature type="compositionally biased region" description="Acidic residues" evidence="3">
    <location>
        <begin position="788"/>
        <end position="813"/>
    </location>
</feature>
<keyword evidence="2" id="KW-0413">Isomerase</keyword>
<accession>A0A0D2D7G1</accession>
<dbReference type="STRING" id="5601.A0A0D2D7G1"/>
<dbReference type="InterPro" id="IPR013083">
    <property type="entry name" value="Znf_RING/FYVE/PHD"/>
</dbReference>
<evidence type="ECO:0000256" key="3">
    <source>
        <dbReference type="SAM" id="MobiDB-lite"/>
    </source>
</evidence>
<dbReference type="EC" id="5.2.1.8" evidence="1"/>
<dbReference type="InterPro" id="IPR002035">
    <property type="entry name" value="VWF_A"/>
</dbReference>
<dbReference type="InterPro" id="IPR003613">
    <property type="entry name" value="Ubox_domain"/>
</dbReference>
<dbReference type="SUPFAM" id="SSF53300">
    <property type="entry name" value="vWA-like"/>
    <property type="match status" value="1"/>
</dbReference>
<evidence type="ECO:0000259" key="5">
    <source>
        <dbReference type="PROSITE" id="PS50234"/>
    </source>
</evidence>
<evidence type="ECO:0000259" key="6">
    <source>
        <dbReference type="PROSITE" id="PS51698"/>
    </source>
</evidence>
<dbReference type="EMBL" id="KN846956">
    <property type="protein sequence ID" value="KIW73491.1"/>
    <property type="molecule type" value="Genomic_DNA"/>
</dbReference>
<dbReference type="InterPro" id="IPR016135">
    <property type="entry name" value="UBQ-conjugating_enzyme/RWD"/>
</dbReference>
<dbReference type="CDD" id="cd00198">
    <property type="entry name" value="vWFA"/>
    <property type="match status" value="1"/>
</dbReference>
<dbReference type="GO" id="GO:0004842">
    <property type="term" value="F:ubiquitin-protein transferase activity"/>
    <property type="evidence" value="ECO:0007669"/>
    <property type="project" value="InterPro"/>
</dbReference>
<feature type="region of interest" description="Disordered" evidence="3">
    <location>
        <begin position="782"/>
        <end position="813"/>
    </location>
</feature>
<evidence type="ECO:0000313" key="8">
    <source>
        <dbReference type="Proteomes" id="UP000054266"/>
    </source>
</evidence>
<dbReference type="Pfam" id="PF00179">
    <property type="entry name" value="UQ_con"/>
    <property type="match status" value="1"/>
</dbReference>
<dbReference type="PROSITE" id="PS50234">
    <property type="entry name" value="VWFA"/>
    <property type="match status" value="1"/>
</dbReference>
<feature type="domain" description="UBC core" evidence="4">
    <location>
        <begin position="1515"/>
        <end position="1661"/>
    </location>
</feature>
<dbReference type="SMART" id="SM00327">
    <property type="entry name" value="VWA"/>
    <property type="match status" value="1"/>
</dbReference>
<evidence type="ECO:0000259" key="4">
    <source>
        <dbReference type="PROSITE" id="PS50127"/>
    </source>
</evidence>
<sequence>MAPIKVALIPPKGDRLDLVVPFDSSKPFSDLAETVLQRAAKYRSLPSSIRYDSLRLCLGSDNGYLIEADDIVGDVITTSSDVLYLIFHDSPRKDAQLDSDELFTATSALQIRVITPNLAQRTPEIRHIPLLQNGRYYPLSTTLRDIHQAVAQHLHLPADLAEQPGASECNCKLAQLLVKRGQWVKLACVGHKNADQTCDFGSSAASPSAHCARCSKSLISHVSITKSDNCPRYVLRRTDLPCGHVIHSQCLDANREYDCPSKCYETRNTKSSAPDRVLVVSGNGNIERLEVPSKSHSALMARLADHFGEKFTDTKAVFCKGGLEDGDSYEQLPVVAICSSDRHRTNGAPSTSALGSPRVKLDLHTIEGPISTQNYDLTLKDATLSDIAVNGVLTLYAVERKSDGIVQKGKGKDVMFRAASHWRLPSVQSDRGMAAFLASLQVFSHIIGSQEFDDYRQNEILRILHALTRFPPAVRATHILMVGKTLTPNESAALVQCIAAVAEVLIPLDIISNDIRRSLEGSRLVLGIILHGVRDPGSRQSDKPDTQSSTLPYIAGYHTVDLRDAKTMEAVTDPVLTNLGLVNRSVFNALSVSSLLNDSPSCYLKDCSQDDSRRIRVALLYGGVAPEAPYYEADLLGAALEQYATVQSHSLDPKGLSSDIHFLASLCEETKLVVVAPRQLSNAKVPSLTLDRHGNMAVYTGRAACAAPGQDHAVFHPLTGVEENVDVTIISQMLEPVLKAREKDGTNVFDLFSADFRRKESLPTELIVLCVDCSHSMGETSGFVNANDDSDDSDSEENEDVLLDDEDDSDTPLDEMKAYLRDHESYEDILHIIHHYAEEPREAAEEIVDFVRTSLIRELRHLASKQRQVSVWATHAYSRASTTERRMNLLRRALTGLNHHEQALLDFLVFTAKDPSFVSNEFSWSYGDDLPSGPASSASHDTTGLVDFCVVPQEYLCPISQVVFEDPVRTVDGFTFDRKAIERWYRIRNSSPLTGLPVEDTTVRHQQSLANQIKGWVKAEDVIQRLPSSPKRTRMSSRLSQTMIDFIAPTVRFAREIPGSATLMDLHKIAFRGMRGLYTSFSLHMGGVHLPCTEENIGRKGVVGNQTITISPNYVPDGDASRPSTVKDQMCLIRVYTAGCRAEETFNYWIPLDSQVTFASVLFRHWRFRVQTCGLDDFEYDHSPWTDLRDGGDGTAIGTKNHPWSSLSGSVRSLSRVILQEHEALYPRLRELGSRSRISGQAASNPDQYDRCRILKVQLLGYESADDMKRRDKRRAKMLTRMAVTKQVFSQFINRLIAYNFPTNVGLITFGTQARISQKLTDVVENFRQAVDKMNEDGDTALWDALALAADHLVDASRLHPQIQKRIVCLSDGVDTSSLRVAEDVCRTLLQHKIVVDSVCIGNQDNRALRTISYLTGGYKFAPASIEEASALCELEPVLSIHERPPVSRPMSGSSLNFRTVQSSSIAKVDPVTRDEYPARKTHDNLNDTFIRIDQFERTKALSLPEQSNISTSLLRSRRLLQEIRDLASHHHPSYDVYVSETNMGFWKVVLQGPAGSAYASGAFVLYLDMNEDYPRKPPHGRFVTPIFHPNVNRHGRICHSIFDRNWTVDTTNKQILDTVFGLLLVPEFSDPINTVVTLNYYWDEVAFKDEVEKHIQKHARLSRLQLGQLIMMLDSTQ</sequence>
<dbReference type="SMART" id="SM00212">
    <property type="entry name" value="UBCc"/>
    <property type="match status" value="1"/>
</dbReference>
<gene>
    <name evidence="7" type="ORF">PV04_01605</name>
</gene>
<protein>
    <recommendedName>
        <fullName evidence="1">peptidylprolyl isomerase</fullName>
        <ecNumber evidence="1">5.2.1.8</ecNumber>
    </recommendedName>
</protein>
<dbReference type="SUPFAM" id="SSF54495">
    <property type="entry name" value="UBC-like"/>
    <property type="match status" value="1"/>
</dbReference>
<dbReference type="SUPFAM" id="SSF57850">
    <property type="entry name" value="RING/U-box"/>
    <property type="match status" value="1"/>
</dbReference>